<dbReference type="GO" id="GO:0016787">
    <property type="term" value="F:hydrolase activity"/>
    <property type="evidence" value="ECO:0007669"/>
    <property type="project" value="UniProtKB-KW"/>
</dbReference>
<evidence type="ECO:0000259" key="2">
    <source>
        <dbReference type="Pfam" id="PF12697"/>
    </source>
</evidence>
<evidence type="ECO:0000313" key="3">
    <source>
        <dbReference type="EMBL" id="AOZ08164.1"/>
    </source>
</evidence>
<dbReference type="Proteomes" id="UP000177515">
    <property type="component" value="Chromosome 1"/>
</dbReference>
<gene>
    <name evidence="3" type="ORF">BKK80_14265</name>
</gene>
<dbReference type="SUPFAM" id="SSF53474">
    <property type="entry name" value="alpha/beta-Hydrolases"/>
    <property type="match status" value="1"/>
</dbReference>
<dbReference type="InterPro" id="IPR000073">
    <property type="entry name" value="AB_hydrolase_1"/>
</dbReference>
<name>A0ABM6F9C8_9BURK</name>
<keyword evidence="4" id="KW-1185">Reference proteome</keyword>
<dbReference type="InterPro" id="IPR029058">
    <property type="entry name" value="AB_hydrolase_fold"/>
</dbReference>
<evidence type="ECO:0000313" key="4">
    <source>
        <dbReference type="Proteomes" id="UP000177515"/>
    </source>
</evidence>
<dbReference type="EMBL" id="CP017754">
    <property type="protein sequence ID" value="AOZ08164.1"/>
    <property type="molecule type" value="Genomic_DNA"/>
</dbReference>
<proteinExistence type="predicted"/>
<dbReference type="PANTHER" id="PTHR43798:SF31">
    <property type="entry name" value="AB HYDROLASE SUPERFAMILY PROTEIN YCLE"/>
    <property type="match status" value="1"/>
</dbReference>
<dbReference type="PANTHER" id="PTHR43798">
    <property type="entry name" value="MONOACYLGLYCEROL LIPASE"/>
    <property type="match status" value="1"/>
</dbReference>
<evidence type="ECO:0000256" key="1">
    <source>
        <dbReference type="ARBA" id="ARBA00022801"/>
    </source>
</evidence>
<accession>A0ABM6F9C8</accession>
<dbReference type="Gene3D" id="3.40.50.1820">
    <property type="entry name" value="alpha/beta hydrolase"/>
    <property type="match status" value="1"/>
</dbReference>
<dbReference type="InterPro" id="IPR050266">
    <property type="entry name" value="AB_hydrolase_sf"/>
</dbReference>
<sequence length="292" mass="30651">MSPFAEFPAQGVLPGWREAGAGRPLLCLHGWSIPGTAFSGQAALARRGWRVIAPDHAGHGLSRSLPGAARADIGRLAADAAALIAHLGLDDVVVVGWSLGATTAWRLMQDHPEVPLAAVAAIDMTPRLLSAPDWPHGLRGGYSADQVEQMAVRVRQDWPGLAPAVAADLWAAGSAPSPAAAELVAHGQQHCDPLALSSLWRDMAAQDLRQALRHARLPLLLLHGERSRLYGPAMAAAVGTLNPATLQCSIAATGHSPHLERPAAFNAALLALLDRAGVRFSRAASAPQESRR</sequence>
<dbReference type="PRINTS" id="PR00412">
    <property type="entry name" value="EPOXHYDRLASE"/>
</dbReference>
<protein>
    <submittedName>
        <fullName evidence="3">Alpha/beta hydrolase</fullName>
    </submittedName>
</protein>
<dbReference type="Pfam" id="PF12697">
    <property type="entry name" value="Abhydrolase_6"/>
    <property type="match status" value="1"/>
</dbReference>
<dbReference type="InterPro" id="IPR000639">
    <property type="entry name" value="Epox_hydrolase-like"/>
</dbReference>
<organism evidence="3 4">
    <name type="scientific">Cupriavidus malaysiensis</name>
    <dbReference type="NCBI Taxonomy" id="367825"/>
    <lineage>
        <taxon>Bacteria</taxon>
        <taxon>Pseudomonadati</taxon>
        <taxon>Pseudomonadota</taxon>
        <taxon>Betaproteobacteria</taxon>
        <taxon>Burkholderiales</taxon>
        <taxon>Burkholderiaceae</taxon>
        <taxon>Cupriavidus</taxon>
    </lineage>
</organism>
<keyword evidence="1 3" id="KW-0378">Hydrolase</keyword>
<feature type="domain" description="AB hydrolase-1" evidence="2">
    <location>
        <begin position="25"/>
        <end position="268"/>
    </location>
</feature>
<reference evidence="3 4" key="1">
    <citation type="submission" date="2016-10" db="EMBL/GenBank/DDBJ databases">
        <title>Complete genome sequences of three Cupriavidus strains isolated from various Malaysian environments.</title>
        <authorList>
            <person name="Abdullah A.A.-A."/>
            <person name="Shafie N.A.H."/>
            <person name="Lau N.S."/>
        </authorList>
    </citation>
    <scope>NUCLEOTIDE SEQUENCE [LARGE SCALE GENOMIC DNA]</scope>
    <source>
        <strain evidence="3 4">USMAA1020</strain>
    </source>
</reference>